<feature type="transmembrane region" description="Helical" evidence="1">
    <location>
        <begin position="12"/>
        <end position="30"/>
    </location>
</feature>
<proteinExistence type="predicted"/>
<keyword evidence="1" id="KW-0812">Transmembrane</keyword>
<feature type="transmembrane region" description="Helical" evidence="1">
    <location>
        <begin position="63"/>
        <end position="80"/>
    </location>
</feature>
<gene>
    <name evidence="2" type="ORF">R55214_HHFBAMCI_00345</name>
</gene>
<sequence>MQKYLWPVTKGGLIFMGLLLMDFFVAMFNISQSGVTETALGIRIETERDARSMSNVVTGTWDMLVYFTVFMVLWLVYFYFKNQSQRKHSAAK</sequence>
<organism evidence="2 3">
    <name type="scientific">Fructobacillus evanidus</name>
    <dbReference type="NCBI Taxonomy" id="3064281"/>
    <lineage>
        <taxon>Bacteria</taxon>
        <taxon>Bacillati</taxon>
        <taxon>Bacillota</taxon>
        <taxon>Bacilli</taxon>
        <taxon>Lactobacillales</taxon>
        <taxon>Lactobacillaceae</taxon>
        <taxon>Fructobacillus</taxon>
    </lineage>
</organism>
<dbReference type="EMBL" id="CAUZMB010000002">
    <property type="protein sequence ID" value="CAK1230741.1"/>
    <property type="molecule type" value="Genomic_DNA"/>
</dbReference>
<accession>A0ABM9MPF1</accession>
<keyword evidence="1" id="KW-0472">Membrane</keyword>
<name>A0ABM9MPF1_9LACO</name>
<keyword evidence="1" id="KW-1133">Transmembrane helix</keyword>
<keyword evidence="3" id="KW-1185">Reference proteome</keyword>
<evidence type="ECO:0000313" key="3">
    <source>
        <dbReference type="Proteomes" id="UP001314166"/>
    </source>
</evidence>
<comment type="caution">
    <text evidence="2">The sequence shown here is derived from an EMBL/GenBank/DDBJ whole genome shotgun (WGS) entry which is preliminary data.</text>
</comment>
<evidence type="ECO:0000313" key="2">
    <source>
        <dbReference type="EMBL" id="CAK1230741.1"/>
    </source>
</evidence>
<dbReference type="Proteomes" id="UP001314166">
    <property type="component" value="Unassembled WGS sequence"/>
</dbReference>
<protein>
    <submittedName>
        <fullName evidence="2">Uncharacterized protein</fullName>
    </submittedName>
</protein>
<evidence type="ECO:0000256" key="1">
    <source>
        <dbReference type="SAM" id="Phobius"/>
    </source>
</evidence>
<reference evidence="2 3" key="1">
    <citation type="submission" date="2023-10" db="EMBL/GenBank/DDBJ databases">
        <authorList>
            <person name="Botero Cardona J."/>
        </authorList>
    </citation>
    <scope>NUCLEOTIDE SEQUENCE [LARGE SCALE GENOMIC DNA]</scope>
    <source>
        <strain evidence="2 3">R-55214</strain>
    </source>
</reference>
<dbReference type="RefSeq" id="WP_338343482.1">
    <property type="nucleotide sequence ID" value="NZ_CAUZLH010000005.1"/>
</dbReference>